<dbReference type="Proteomes" id="UP000276741">
    <property type="component" value="Chromosome"/>
</dbReference>
<dbReference type="InterPro" id="IPR013116">
    <property type="entry name" value="KARI_N"/>
</dbReference>
<keyword evidence="7" id="KW-0460">Magnesium</keyword>
<dbReference type="RefSeq" id="WP_126450228.1">
    <property type="nucleotide sequence ID" value="NZ_AP018553.1"/>
</dbReference>
<evidence type="ECO:0000313" key="11">
    <source>
        <dbReference type="EMBL" id="GGU03981.1"/>
    </source>
</evidence>
<dbReference type="Gene3D" id="3.40.50.720">
    <property type="entry name" value="NAD(P)-binding Rossmann-like Domain"/>
    <property type="match status" value="1"/>
</dbReference>
<dbReference type="GO" id="GO:0046872">
    <property type="term" value="F:metal ion binding"/>
    <property type="evidence" value="ECO:0007669"/>
    <property type="project" value="UniProtKB-UniRule"/>
</dbReference>
<dbReference type="Gene3D" id="6.10.240.10">
    <property type="match status" value="1"/>
</dbReference>
<dbReference type="InterPro" id="IPR008927">
    <property type="entry name" value="6-PGluconate_DH-like_C_sf"/>
</dbReference>
<accession>A0A348B4G1</accession>
<evidence type="ECO:0000313" key="12">
    <source>
        <dbReference type="Proteomes" id="UP000276741"/>
    </source>
</evidence>
<reference evidence="10" key="3">
    <citation type="journal article" date="2019" name="BMC Res. Notes">
        <title>Complete genome sequence of the Sulfodiicoccus acidiphilus strain HS-1T, the first crenarchaeon that lacks polB3, isolated from an acidic hot spring in Ohwaku-dani, Hakone, Japan.</title>
        <authorList>
            <person name="Sakai H.D."/>
            <person name="Kurosawa N."/>
        </authorList>
    </citation>
    <scope>NUCLEOTIDE SEQUENCE</scope>
    <source>
        <strain evidence="10">HS-1</strain>
    </source>
</reference>
<evidence type="ECO:0000256" key="2">
    <source>
        <dbReference type="ARBA" id="ARBA00004885"/>
    </source>
</evidence>
<dbReference type="UniPathway" id="UPA00047">
    <property type="reaction ID" value="UER00056"/>
</dbReference>
<dbReference type="InterPro" id="IPR000506">
    <property type="entry name" value="KARI_C"/>
</dbReference>
<evidence type="ECO:0000256" key="3">
    <source>
        <dbReference type="ARBA" id="ARBA00010318"/>
    </source>
</evidence>
<feature type="binding site" evidence="7">
    <location>
        <position position="194"/>
    </location>
    <ligand>
        <name>Mg(2+)</name>
        <dbReference type="ChEBI" id="CHEBI:18420"/>
        <label>1</label>
    </ligand>
</feature>
<keyword evidence="10" id="KW-0413">Isomerase</keyword>
<dbReference type="EMBL" id="AP018553">
    <property type="protein sequence ID" value="BBD73063.1"/>
    <property type="molecule type" value="Genomic_DNA"/>
</dbReference>
<keyword evidence="12" id="KW-1185">Reference proteome</keyword>
<dbReference type="PANTHER" id="PTHR21371:SF1">
    <property type="entry name" value="KETOL-ACID REDUCTOISOMERASE, MITOCHONDRIAL"/>
    <property type="match status" value="1"/>
</dbReference>
<dbReference type="PROSITE" id="PS51851">
    <property type="entry name" value="KARI_C"/>
    <property type="match status" value="1"/>
</dbReference>
<feature type="binding site" evidence="7">
    <location>
        <position position="198"/>
    </location>
    <ligand>
        <name>Mg(2+)</name>
        <dbReference type="ChEBI" id="CHEBI:18420"/>
        <label>1</label>
    </ligand>
</feature>
<dbReference type="Pfam" id="PF07991">
    <property type="entry name" value="KARI_N"/>
    <property type="match status" value="1"/>
</dbReference>
<comment type="similarity">
    <text evidence="3 7">Belongs to the ketol-acid reductoisomerase family.</text>
</comment>
<dbReference type="GO" id="GO:0009099">
    <property type="term" value="P:L-valine biosynthetic process"/>
    <property type="evidence" value="ECO:0007669"/>
    <property type="project" value="UniProtKB-UniRule"/>
</dbReference>
<keyword evidence="4 7" id="KW-0028">Amino-acid biosynthesis</keyword>
<dbReference type="PANTHER" id="PTHR21371">
    <property type="entry name" value="KETOL-ACID REDUCTOISOMERASE, MITOCHONDRIAL"/>
    <property type="match status" value="1"/>
</dbReference>
<comment type="pathway">
    <text evidence="2">Amino-acid biosynthesis; L-isoleucine biosynthesis; L-isoleucine from 2-oxobutanoate: step 2/4.</text>
</comment>
<comment type="pathway">
    <text evidence="1">Amino-acid biosynthesis; L-valine biosynthesis; L-valine from pyruvate: step 2/4.</text>
</comment>
<evidence type="ECO:0000256" key="6">
    <source>
        <dbReference type="ARBA" id="ARBA00023304"/>
    </source>
</evidence>
<feature type="binding site" evidence="7">
    <location>
        <position position="194"/>
    </location>
    <ligand>
        <name>Mg(2+)</name>
        <dbReference type="ChEBI" id="CHEBI:18420"/>
        <label>2</label>
    </ligand>
</feature>
<dbReference type="AlphaFoldDB" id="A0A348B4G1"/>
<sequence length="332" mass="36542">MKDSIVFDADLSPLRGTTLAVVGYGNQGSAQAKILRASGLDVIVGNVRDSYWEKAERDGFKVYDIPEAVERAQGALLLVPDEVMPQVFKEKVEPSIKGKDDFLLDFASGYNVAFGFVRPPSNADVVMVAPRMIGWGVTELHSKGMGYPVLVGVEQDASGAAWERALALAKGVGAIGLPGGVAVKSSFQEEALLDLMSEHTWVPVLFAAIKACFDVAVEEYGVSPAAALLEFYASGELAEIAQLMAQEGIFEQMKHHSTTSQYGTLTRFYKYYDQVRELVEGEAAQIWSGEFAREWSLEQQAGTPVFSRLWRLARESSMSKEEHELYRALKRR</sequence>
<evidence type="ECO:0000259" key="9">
    <source>
        <dbReference type="PROSITE" id="PS51851"/>
    </source>
</evidence>
<dbReference type="SUPFAM" id="SSF51735">
    <property type="entry name" value="NAD(P)-binding Rossmann-fold domains"/>
    <property type="match status" value="1"/>
</dbReference>
<keyword evidence="5 7" id="KW-0560">Oxidoreductase</keyword>
<dbReference type="Proteomes" id="UP000616143">
    <property type="component" value="Unassembled WGS sequence"/>
</dbReference>
<dbReference type="GO" id="GO:0016853">
    <property type="term" value="F:isomerase activity"/>
    <property type="evidence" value="ECO:0007669"/>
    <property type="project" value="UniProtKB-KW"/>
</dbReference>
<reference evidence="11" key="1">
    <citation type="journal article" date="2014" name="Int. J. Syst. Evol. Microbiol.">
        <title>Complete genome sequence of Corynebacterium casei LMG S-19264T (=DSM 44701T), isolated from a smear-ripened cheese.</title>
        <authorList>
            <consortium name="US DOE Joint Genome Institute (JGI-PGF)"/>
            <person name="Walter F."/>
            <person name="Albersmeier A."/>
            <person name="Kalinowski J."/>
            <person name="Ruckert C."/>
        </authorList>
    </citation>
    <scope>NUCLEOTIDE SEQUENCE</scope>
    <source>
        <strain evidence="11">JCM 31740</strain>
    </source>
</reference>
<dbReference type="SUPFAM" id="SSF48179">
    <property type="entry name" value="6-phosphogluconate dehydrogenase C-terminal domain-like"/>
    <property type="match status" value="1"/>
</dbReference>
<dbReference type="UniPathway" id="UPA00049">
    <property type="reaction ID" value="UER00060"/>
</dbReference>
<reference evidence="11" key="4">
    <citation type="submission" date="2020-09" db="EMBL/GenBank/DDBJ databases">
        <authorList>
            <person name="Sun Q."/>
            <person name="Ohkuma M."/>
        </authorList>
    </citation>
    <scope>NUCLEOTIDE SEQUENCE</scope>
    <source>
        <strain evidence="11">JCM 31740</strain>
    </source>
</reference>
<dbReference type="EMBL" id="BMQS01000027">
    <property type="protein sequence ID" value="GGU03981.1"/>
    <property type="molecule type" value="Genomic_DNA"/>
</dbReference>
<evidence type="ECO:0000256" key="4">
    <source>
        <dbReference type="ARBA" id="ARBA00022605"/>
    </source>
</evidence>
<name>A0A348B4G1_9CREN</name>
<evidence type="ECO:0000256" key="5">
    <source>
        <dbReference type="ARBA" id="ARBA00023002"/>
    </source>
</evidence>
<feature type="domain" description="KARI C-terminal knotted" evidence="9">
    <location>
        <begin position="186"/>
        <end position="332"/>
    </location>
</feature>
<dbReference type="KEGG" id="sacd:HS1genome_1452"/>
<comment type="caution">
    <text evidence="7">Lacks conserved residue(s) required for the propagation of feature annotation.</text>
</comment>
<dbReference type="OrthoDB" id="6064at2157"/>
<keyword evidence="7" id="KW-0479">Metal-binding</keyword>
<dbReference type="GO" id="GO:0009097">
    <property type="term" value="P:isoleucine biosynthetic process"/>
    <property type="evidence" value="ECO:0007669"/>
    <property type="project" value="UniProtKB-UniRule"/>
</dbReference>
<protein>
    <submittedName>
        <fullName evidence="10">Ketol-acid reductoisomerase</fullName>
    </submittedName>
</protein>
<proteinExistence type="inferred from homology"/>
<dbReference type="PROSITE" id="PS51850">
    <property type="entry name" value="KARI_N"/>
    <property type="match status" value="1"/>
</dbReference>
<dbReference type="InterPro" id="IPR036291">
    <property type="entry name" value="NAD(P)-bd_dom_sf"/>
</dbReference>
<gene>
    <name evidence="11" type="ORF">GCM10007116_20980</name>
    <name evidence="10" type="ORF">HS1genome_1452</name>
</gene>
<reference evidence="12" key="2">
    <citation type="submission" date="2018-04" db="EMBL/GenBank/DDBJ databases">
        <title>Complete genome sequence of Sulfodiicoccus acidiphilus strain HS-1.</title>
        <authorList>
            <person name="Sakai H.D."/>
            <person name="Kurosawa N."/>
        </authorList>
    </citation>
    <scope>NUCLEOTIDE SEQUENCE [LARGE SCALE GENOMIC DNA]</scope>
    <source>
        <strain evidence="12">HS-1</strain>
    </source>
</reference>
<keyword evidence="6 7" id="KW-0100">Branched-chain amino acid biosynthesis</keyword>
<feature type="domain" description="KARI N-terminal Rossmann" evidence="8">
    <location>
        <begin position="1"/>
        <end position="183"/>
    </location>
</feature>
<evidence type="ECO:0000256" key="1">
    <source>
        <dbReference type="ARBA" id="ARBA00004864"/>
    </source>
</evidence>
<evidence type="ECO:0000256" key="7">
    <source>
        <dbReference type="PROSITE-ProRule" id="PRU01198"/>
    </source>
</evidence>
<evidence type="ECO:0000313" key="10">
    <source>
        <dbReference type="EMBL" id="BBD73063.1"/>
    </source>
</evidence>
<dbReference type="GO" id="GO:0004455">
    <property type="term" value="F:ketol-acid reductoisomerase activity"/>
    <property type="evidence" value="ECO:0007669"/>
    <property type="project" value="UniProtKB-UniRule"/>
</dbReference>
<organism evidence="10 12">
    <name type="scientific">Sulfodiicoccus acidiphilus</name>
    <dbReference type="NCBI Taxonomy" id="1670455"/>
    <lineage>
        <taxon>Archaea</taxon>
        <taxon>Thermoproteota</taxon>
        <taxon>Thermoprotei</taxon>
        <taxon>Sulfolobales</taxon>
        <taxon>Sulfolobaceae</taxon>
        <taxon>Sulfodiicoccus</taxon>
    </lineage>
</organism>
<dbReference type="InterPro" id="IPR013023">
    <property type="entry name" value="KARI"/>
</dbReference>
<evidence type="ECO:0000259" key="8">
    <source>
        <dbReference type="PROSITE" id="PS51850"/>
    </source>
</evidence>
<dbReference type="Pfam" id="PF01450">
    <property type="entry name" value="KARI_C"/>
    <property type="match status" value="1"/>
</dbReference>
<dbReference type="GeneID" id="38666962"/>